<gene>
    <name evidence="2" type="ORF">SAMN05421811_105440</name>
</gene>
<sequence>MRAALDRLKRVTRGYRWDRNPLRRRTDRLESALAVAAVLLVLASVWPAVLAGRAAYENGMAETRVGPGGRQQVTATLLADARPTRATFGEMPPQLPLTPARWTGPDGTARTGEVAAPGLARSGTAVRIWIDAEGRPSTPPKKPLEIGLRGAGMTLFVELVAVLLTLTGFATGRWALNRRRYRSWDTAWAIADKRGHGHRRG</sequence>
<dbReference type="PANTHER" id="PTHR42305">
    <property type="entry name" value="MEMBRANE PROTEIN RV1733C-RELATED"/>
    <property type="match status" value="1"/>
</dbReference>
<name>A0A1I0J557_9ACTN</name>
<dbReference type="PANTHER" id="PTHR42305:SF1">
    <property type="entry name" value="MEMBRANE PROTEIN RV1733C-RELATED"/>
    <property type="match status" value="1"/>
</dbReference>
<evidence type="ECO:0008006" key="4">
    <source>
        <dbReference type="Google" id="ProtNLM"/>
    </source>
</evidence>
<keyword evidence="1" id="KW-1133">Transmembrane helix</keyword>
<feature type="transmembrane region" description="Helical" evidence="1">
    <location>
        <begin position="153"/>
        <end position="176"/>
    </location>
</feature>
<evidence type="ECO:0000313" key="2">
    <source>
        <dbReference type="EMBL" id="SEU04942.1"/>
    </source>
</evidence>
<reference evidence="2 3" key="1">
    <citation type="submission" date="2016-10" db="EMBL/GenBank/DDBJ databases">
        <authorList>
            <person name="de Groot N.N."/>
        </authorList>
    </citation>
    <scope>NUCLEOTIDE SEQUENCE [LARGE SCALE GENOMIC DNA]</scope>
    <source>
        <strain evidence="2 3">CGMCC 4.5598</strain>
    </source>
</reference>
<dbReference type="Proteomes" id="UP000199361">
    <property type="component" value="Unassembled WGS sequence"/>
</dbReference>
<dbReference type="InterPro" id="IPR039708">
    <property type="entry name" value="MT1774/Rv1733c-like"/>
</dbReference>
<organism evidence="2 3">
    <name type="scientific">Nonomuraea wenchangensis</name>
    <dbReference type="NCBI Taxonomy" id="568860"/>
    <lineage>
        <taxon>Bacteria</taxon>
        <taxon>Bacillati</taxon>
        <taxon>Actinomycetota</taxon>
        <taxon>Actinomycetes</taxon>
        <taxon>Streptosporangiales</taxon>
        <taxon>Streptosporangiaceae</taxon>
        <taxon>Nonomuraea</taxon>
    </lineage>
</organism>
<proteinExistence type="predicted"/>
<keyword evidence="1" id="KW-0812">Transmembrane</keyword>
<evidence type="ECO:0000313" key="3">
    <source>
        <dbReference type="Proteomes" id="UP000199361"/>
    </source>
</evidence>
<dbReference type="EMBL" id="FOHX01000005">
    <property type="protein sequence ID" value="SEU04942.1"/>
    <property type="molecule type" value="Genomic_DNA"/>
</dbReference>
<keyword evidence="1" id="KW-0472">Membrane</keyword>
<keyword evidence="3" id="KW-1185">Reference proteome</keyword>
<evidence type="ECO:0000256" key="1">
    <source>
        <dbReference type="SAM" id="Phobius"/>
    </source>
</evidence>
<protein>
    <recommendedName>
        <fullName evidence="4">Transmembrane protein</fullName>
    </recommendedName>
</protein>
<accession>A0A1I0J557</accession>
<dbReference type="STRING" id="568860.SAMN05421811_105440"/>
<dbReference type="AlphaFoldDB" id="A0A1I0J557"/>